<dbReference type="AlphaFoldDB" id="A0A929L2K5"/>
<gene>
    <name evidence="2" type="ORF">IRJ16_21535</name>
</gene>
<keyword evidence="1" id="KW-1133">Transmembrane helix</keyword>
<sequence>MATITSAPATWAKPETQKTANLWNKFMAFADTQNKNRTLWFLVSLVSQGVLFLPIPAVLIFYFDAPELILAVTLILFFLNVVAGMGGSSIRTMLTLFATSAIINTLMILIFTI</sequence>
<dbReference type="Proteomes" id="UP000622475">
    <property type="component" value="Unassembled WGS sequence"/>
</dbReference>
<protein>
    <submittedName>
        <fullName evidence="2">Uncharacterized protein</fullName>
    </submittedName>
</protein>
<organism evidence="2 3">
    <name type="scientific">Mucilaginibacter myungsuensis</name>
    <dbReference type="NCBI Taxonomy" id="649104"/>
    <lineage>
        <taxon>Bacteria</taxon>
        <taxon>Pseudomonadati</taxon>
        <taxon>Bacteroidota</taxon>
        <taxon>Sphingobacteriia</taxon>
        <taxon>Sphingobacteriales</taxon>
        <taxon>Sphingobacteriaceae</taxon>
        <taxon>Mucilaginibacter</taxon>
    </lineage>
</organism>
<accession>A0A929L2K5</accession>
<feature type="transmembrane region" description="Helical" evidence="1">
    <location>
        <begin position="68"/>
        <end position="86"/>
    </location>
</feature>
<name>A0A929L2K5_9SPHI</name>
<proteinExistence type="predicted"/>
<keyword evidence="1" id="KW-0812">Transmembrane</keyword>
<evidence type="ECO:0000313" key="3">
    <source>
        <dbReference type="Proteomes" id="UP000622475"/>
    </source>
</evidence>
<comment type="caution">
    <text evidence="2">The sequence shown here is derived from an EMBL/GenBank/DDBJ whole genome shotgun (WGS) entry which is preliminary data.</text>
</comment>
<evidence type="ECO:0000256" key="1">
    <source>
        <dbReference type="SAM" id="Phobius"/>
    </source>
</evidence>
<keyword evidence="1" id="KW-0472">Membrane</keyword>
<evidence type="ECO:0000313" key="2">
    <source>
        <dbReference type="EMBL" id="MBE9664478.1"/>
    </source>
</evidence>
<feature type="transmembrane region" description="Helical" evidence="1">
    <location>
        <begin position="39"/>
        <end position="62"/>
    </location>
</feature>
<reference evidence="2" key="1">
    <citation type="submission" date="2020-10" db="EMBL/GenBank/DDBJ databases">
        <title>Mucilaginibacter mali sp. nov., isolated from rhizosphere soil of apple orchard.</title>
        <authorList>
            <person name="Lee J.-S."/>
            <person name="Kim H.S."/>
            <person name="Kim J.-S."/>
        </authorList>
    </citation>
    <scope>NUCLEOTIDE SEQUENCE</scope>
    <source>
        <strain evidence="2">KCTC 22746</strain>
    </source>
</reference>
<keyword evidence="3" id="KW-1185">Reference proteome</keyword>
<feature type="transmembrane region" description="Helical" evidence="1">
    <location>
        <begin position="93"/>
        <end position="112"/>
    </location>
</feature>
<dbReference type="RefSeq" id="WP_194113809.1">
    <property type="nucleotide sequence ID" value="NZ_JADFFL010000012.1"/>
</dbReference>
<dbReference type="EMBL" id="JADFFL010000012">
    <property type="protein sequence ID" value="MBE9664478.1"/>
    <property type="molecule type" value="Genomic_DNA"/>
</dbReference>